<evidence type="ECO:0000313" key="4">
    <source>
        <dbReference type="Proteomes" id="UP001287445"/>
    </source>
</evidence>
<keyword evidence="2" id="KW-0732">Signal</keyword>
<reference evidence="3" key="1">
    <citation type="submission" date="2023-11" db="EMBL/GenBank/DDBJ databases">
        <title>Identification and selenium tolerance of Delftia acidovorans R3-25.</title>
        <authorList>
            <person name="Zhang S."/>
            <person name="Liu Y."/>
            <person name="Guo Y."/>
        </authorList>
    </citation>
    <scope>NUCLEOTIDE SEQUENCE</scope>
    <source>
        <strain evidence="3">R3-25</strain>
    </source>
</reference>
<evidence type="ECO:0000313" key="3">
    <source>
        <dbReference type="EMBL" id="MDX4954742.1"/>
    </source>
</evidence>
<sequence length="116" mass="12509">MKHRRLNITSSIAALVASTAFILPGIAAAESYQHPANNEAGVKTYPEHFNSQKTREQVKAEAGTAAREGGSNRFNTGAYPASAKQANAGKTRQEVINELLKETPEQRDARQRAMGG</sequence>
<dbReference type="InterPro" id="IPR025421">
    <property type="entry name" value="DUF4148"/>
</dbReference>
<dbReference type="RefSeq" id="WP_319074018.1">
    <property type="nucleotide sequence ID" value="NZ_JAWWMZ010000004.1"/>
</dbReference>
<name>A0AAJ2R3Z0_DELAC</name>
<dbReference type="Pfam" id="PF13663">
    <property type="entry name" value="DUF4148"/>
    <property type="match status" value="1"/>
</dbReference>
<protein>
    <submittedName>
        <fullName evidence="3">DUF4148 domain-containing protein</fullName>
    </submittedName>
</protein>
<dbReference type="Proteomes" id="UP001287445">
    <property type="component" value="Unassembled WGS sequence"/>
</dbReference>
<feature type="chain" id="PRO_5042537863" evidence="2">
    <location>
        <begin position="30"/>
        <end position="116"/>
    </location>
</feature>
<accession>A0AAJ2R3Z0</accession>
<evidence type="ECO:0000256" key="1">
    <source>
        <dbReference type="SAM" id="MobiDB-lite"/>
    </source>
</evidence>
<gene>
    <name evidence="3" type="ORF">SGN30_15105</name>
</gene>
<feature type="region of interest" description="Disordered" evidence="1">
    <location>
        <begin position="61"/>
        <end position="90"/>
    </location>
</feature>
<organism evidence="3 4">
    <name type="scientific">Delftia acidovorans</name>
    <name type="common">Pseudomonas acidovorans</name>
    <name type="synonym">Comamonas acidovorans</name>
    <dbReference type="NCBI Taxonomy" id="80866"/>
    <lineage>
        <taxon>Bacteria</taxon>
        <taxon>Pseudomonadati</taxon>
        <taxon>Pseudomonadota</taxon>
        <taxon>Betaproteobacteria</taxon>
        <taxon>Burkholderiales</taxon>
        <taxon>Comamonadaceae</taxon>
        <taxon>Delftia</taxon>
    </lineage>
</organism>
<evidence type="ECO:0000256" key="2">
    <source>
        <dbReference type="SAM" id="SignalP"/>
    </source>
</evidence>
<proteinExistence type="predicted"/>
<dbReference type="AlphaFoldDB" id="A0AAJ2R3Z0"/>
<comment type="caution">
    <text evidence="3">The sequence shown here is derived from an EMBL/GenBank/DDBJ whole genome shotgun (WGS) entry which is preliminary data.</text>
</comment>
<dbReference type="EMBL" id="JAWWMZ010000004">
    <property type="protein sequence ID" value="MDX4954742.1"/>
    <property type="molecule type" value="Genomic_DNA"/>
</dbReference>
<feature type="signal peptide" evidence="2">
    <location>
        <begin position="1"/>
        <end position="29"/>
    </location>
</feature>